<dbReference type="Proteomes" id="UP000239648">
    <property type="component" value="Unassembled WGS sequence"/>
</dbReference>
<gene>
    <name evidence="3" type="ORF">B0H24_1001207</name>
    <name evidence="2" type="ORF">BY455_101207</name>
</gene>
<dbReference type="InterPro" id="IPR005644">
    <property type="entry name" value="NolW-like"/>
</dbReference>
<dbReference type="Pfam" id="PF03958">
    <property type="entry name" value="Secretin_N"/>
    <property type="match status" value="1"/>
</dbReference>
<dbReference type="OrthoDB" id="6359753at2"/>
<dbReference type="EMBL" id="PTIT01000001">
    <property type="protein sequence ID" value="PPK53693.1"/>
    <property type="molecule type" value="Genomic_DNA"/>
</dbReference>
<sequence>MHIPSVHPSFAYRSGLLAVVLLLMCSVVQAEPEARIYQLQNRTAEDMAGQIKDLYRQAPITVTARGQQLVVRGEPAQLDEIGTLIETLDVAPIQMRVSVRYRQDIGGRETGGGISASDDNARATIKSRTISTASSTERNVIVQSGQSAHITSGQVRTLPFALQGGRNPAMILEQVETRSGFVVSPHVISDRTVELKIVSFEEDPAALPGYETEALVTIRRVDPGQWVSLGGTNTSQAGHEGGITYRVNGNRAENQTVEVKVDLLH</sequence>
<evidence type="ECO:0000313" key="2">
    <source>
        <dbReference type="EMBL" id="PPK53693.1"/>
    </source>
</evidence>
<dbReference type="Gene3D" id="3.30.1370.120">
    <property type="match status" value="1"/>
</dbReference>
<keyword evidence="5" id="KW-1185">Reference proteome</keyword>
<comment type="caution">
    <text evidence="3">The sequence shown here is derived from an EMBL/GenBank/DDBJ whole genome shotgun (WGS) entry which is preliminary data.</text>
</comment>
<dbReference type="Proteomes" id="UP000239446">
    <property type="component" value="Unassembled WGS sequence"/>
</dbReference>
<evidence type="ECO:0000259" key="1">
    <source>
        <dbReference type="Pfam" id="PF03958"/>
    </source>
</evidence>
<reference evidence="3 4" key="2">
    <citation type="submission" date="2018-02" db="EMBL/GenBank/DDBJ databases">
        <title>Subsurface microbial communities from deep shales in Ohio and West Virginia, USA.</title>
        <authorList>
            <person name="Wrighton K."/>
        </authorList>
    </citation>
    <scope>NUCLEOTIDE SEQUENCE [LARGE SCALE GENOMIC DNA]</scope>
    <source>
        <strain evidence="3 4">UTICA-S1B9</strain>
    </source>
</reference>
<evidence type="ECO:0000313" key="3">
    <source>
        <dbReference type="EMBL" id="PPK56507.1"/>
    </source>
</evidence>
<protein>
    <submittedName>
        <fullName evidence="3">Type II/III secretion system protein</fullName>
    </submittedName>
</protein>
<dbReference type="AlphaFoldDB" id="A0A2S6GBE0"/>
<dbReference type="RefSeq" id="WP_104414766.1">
    <property type="nucleotide sequence ID" value="NZ_PTIT01000001.1"/>
</dbReference>
<evidence type="ECO:0000313" key="5">
    <source>
        <dbReference type="Proteomes" id="UP000239648"/>
    </source>
</evidence>
<dbReference type="EMBL" id="PTIU01000001">
    <property type="protein sequence ID" value="PPK56507.1"/>
    <property type="molecule type" value="Genomic_DNA"/>
</dbReference>
<feature type="domain" description="NolW-like" evidence="1">
    <location>
        <begin position="35"/>
        <end position="94"/>
    </location>
</feature>
<organism evidence="3 4">
    <name type="scientific">Marinobacter persicus</name>
    <dbReference type="NCBI Taxonomy" id="930118"/>
    <lineage>
        <taxon>Bacteria</taxon>
        <taxon>Pseudomonadati</taxon>
        <taxon>Pseudomonadota</taxon>
        <taxon>Gammaproteobacteria</taxon>
        <taxon>Pseudomonadales</taxon>
        <taxon>Marinobacteraceae</taxon>
        <taxon>Marinobacter</taxon>
    </lineage>
</organism>
<evidence type="ECO:0000313" key="4">
    <source>
        <dbReference type="Proteomes" id="UP000239446"/>
    </source>
</evidence>
<dbReference type="InterPro" id="IPR038591">
    <property type="entry name" value="NolW-like_sf"/>
</dbReference>
<reference evidence="2 5" key="1">
    <citation type="submission" date="2018-02" db="EMBL/GenBank/DDBJ databases">
        <title>Deep subsurface shale carbon reservoir microbial communities from Ohio and West Virginia, USA.</title>
        <authorList>
            <person name="Wrighton K."/>
        </authorList>
    </citation>
    <scope>NUCLEOTIDE SEQUENCE [LARGE SCALE GENOMIC DNA]</scope>
    <source>
        <strain evidence="2 5">UTICA-S1B6</strain>
    </source>
</reference>
<proteinExistence type="predicted"/>
<name>A0A2S6GBE0_9GAMM</name>
<accession>A0A2S6GBE0</accession>